<dbReference type="GO" id="GO:0005789">
    <property type="term" value="C:endoplasmic reticulum membrane"/>
    <property type="evidence" value="ECO:0007669"/>
    <property type="project" value="UniProtKB-SubCell"/>
</dbReference>
<dbReference type="AlphaFoldDB" id="F1L7I7"/>
<keyword evidence="5 11" id="KW-0812">Transmembrane</keyword>
<dbReference type="Pfam" id="PF05753">
    <property type="entry name" value="TRAP_beta"/>
    <property type="match status" value="1"/>
</dbReference>
<keyword evidence="8 11" id="KW-1133">Transmembrane helix</keyword>
<keyword evidence="6 12" id="KW-0732">Signal</keyword>
<accession>F1L7I7</accession>
<evidence type="ECO:0000256" key="11">
    <source>
        <dbReference type="SAM" id="Phobius"/>
    </source>
</evidence>
<reference evidence="13" key="1">
    <citation type="journal article" date="2011" name="Genome Res.">
        <title>Deep small RNA sequencing from the nematode Ascaris reveals conservation, functional diversification, and novel developmental profiles.</title>
        <authorList>
            <person name="Wang J."/>
            <person name="Czech B."/>
            <person name="Crunk A."/>
            <person name="Wallace A."/>
            <person name="Mitreva M."/>
            <person name="Hannon G.J."/>
            <person name="Davis R.E."/>
        </authorList>
    </citation>
    <scope>NUCLEOTIDE SEQUENCE</scope>
</reference>
<evidence type="ECO:0000256" key="8">
    <source>
        <dbReference type="ARBA" id="ARBA00022989"/>
    </source>
</evidence>
<evidence type="ECO:0000313" key="13">
    <source>
        <dbReference type="EMBL" id="ADY46091.1"/>
    </source>
</evidence>
<feature type="transmembrane region" description="Helical" evidence="11">
    <location>
        <begin position="173"/>
        <end position="195"/>
    </location>
</feature>
<protein>
    <recommendedName>
        <fullName evidence="4">Translocon-associated protein subunit beta</fullName>
    </recommendedName>
</protein>
<evidence type="ECO:0000256" key="12">
    <source>
        <dbReference type="SAM" id="SignalP"/>
    </source>
</evidence>
<dbReference type="InterPro" id="IPR008856">
    <property type="entry name" value="TRAP_beta"/>
</dbReference>
<evidence type="ECO:0000256" key="2">
    <source>
        <dbReference type="ARBA" id="ARBA00004115"/>
    </source>
</evidence>
<feature type="chain" id="PRO_5003268667" description="Translocon-associated protein subunit beta" evidence="12">
    <location>
        <begin position="17"/>
        <end position="211"/>
    </location>
</feature>
<keyword evidence="9 11" id="KW-0472">Membrane</keyword>
<evidence type="ECO:0000256" key="6">
    <source>
        <dbReference type="ARBA" id="ARBA00022729"/>
    </source>
</evidence>
<keyword evidence="7" id="KW-0256">Endoplasmic reticulum</keyword>
<dbReference type="EMBL" id="JI173106">
    <property type="protein sequence ID" value="ADY46091.1"/>
    <property type="molecule type" value="mRNA"/>
</dbReference>
<dbReference type="PIRSF" id="PIRSF016400">
    <property type="entry name" value="TRAP_beta"/>
    <property type="match status" value="1"/>
</dbReference>
<dbReference type="PANTHER" id="PTHR12861">
    <property type="entry name" value="TRANSLOCON-ASSOCIATED PROTEIN, BETA SUBUNIT PRECURSOR TRAP-BETA SIGNAL SEQUENCE RECEPTOR BETA SUBUNIT"/>
    <property type="match status" value="1"/>
</dbReference>
<evidence type="ECO:0000256" key="5">
    <source>
        <dbReference type="ARBA" id="ARBA00022692"/>
    </source>
</evidence>
<sequence>MHQRCASTLIMPKVWAATMKYFILLAVLCLANTEDTERNTPRNSAIIVASKFSLSQYAVEGMDYVMDYRLYNIGDKTAMKVTLDDRDAFPTQAFEIIRGLLQVRWERIAPGQNVSHSVVVRPRAVGAFNYSAAQITYYPSEDAKEVRIGYTSAPGEGYIYRQKDYERKFSAKLGVWLVFVLLVSVLTVIPFALWYQSKSRYDQEMPSKKSK</sequence>
<evidence type="ECO:0000256" key="1">
    <source>
        <dbReference type="ARBA" id="ARBA00002838"/>
    </source>
</evidence>
<evidence type="ECO:0000256" key="9">
    <source>
        <dbReference type="ARBA" id="ARBA00023136"/>
    </source>
</evidence>
<evidence type="ECO:0000256" key="3">
    <source>
        <dbReference type="ARBA" id="ARBA00005610"/>
    </source>
</evidence>
<evidence type="ECO:0000256" key="10">
    <source>
        <dbReference type="ARBA" id="ARBA00023180"/>
    </source>
</evidence>
<evidence type="ECO:0000256" key="4">
    <source>
        <dbReference type="ARBA" id="ARBA00021110"/>
    </source>
</evidence>
<keyword evidence="10" id="KW-0325">Glycoprotein</keyword>
<organism evidence="13">
    <name type="scientific">Ascaris suum</name>
    <name type="common">Pig roundworm</name>
    <name type="synonym">Ascaris lumbricoides</name>
    <dbReference type="NCBI Taxonomy" id="6253"/>
    <lineage>
        <taxon>Eukaryota</taxon>
        <taxon>Metazoa</taxon>
        <taxon>Ecdysozoa</taxon>
        <taxon>Nematoda</taxon>
        <taxon>Chromadorea</taxon>
        <taxon>Rhabditida</taxon>
        <taxon>Spirurina</taxon>
        <taxon>Ascaridomorpha</taxon>
        <taxon>Ascaridoidea</taxon>
        <taxon>Ascarididae</taxon>
        <taxon>Ascaris</taxon>
    </lineage>
</organism>
<comment type="function">
    <text evidence="1">TRAP proteins are part of a complex whose function is to bind calcium to the ER membrane and thereby regulate the retention of ER resident proteins.</text>
</comment>
<feature type="signal peptide" evidence="12">
    <location>
        <begin position="1"/>
        <end position="16"/>
    </location>
</feature>
<proteinExistence type="evidence at transcript level"/>
<dbReference type="PANTHER" id="PTHR12861:SF3">
    <property type="entry name" value="TRANSLOCON-ASSOCIATED PROTEIN SUBUNIT BETA"/>
    <property type="match status" value="1"/>
</dbReference>
<comment type="subcellular location">
    <subcellularLocation>
        <location evidence="2">Endoplasmic reticulum membrane</location>
        <topology evidence="2">Single-pass type I membrane protein</topology>
    </subcellularLocation>
</comment>
<evidence type="ECO:0000256" key="7">
    <source>
        <dbReference type="ARBA" id="ARBA00022824"/>
    </source>
</evidence>
<comment type="similarity">
    <text evidence="3">Belongs to the TRAP-beta family.</text>
</comment>
<name>F1L7I7_ASCSU</name>